<protein>
    <submittedName>
        <fullName evidence="7 8">AN1-type zinc finger protein 1-like</fullName>
    </submittedName>
</protein>
<dbReference type="PANTHER" id="PTHR14677">
    <property type="entry name" value="ARSENITE INDUCUBLE RNA ASSOCIATED PROTEIN AIP-1-RELATED"/>
    <property type="match status" value="1"/>
</dbReference>
<dbReference type="GeneID" id="106812156"/>
<evidence type="ECO:0000313" key="7">
    <source>
        <dbReference type="RefSeq" id="XP_014671443.1"/>
    </source>
</evidence>
<feature type="domain" description="AN1-type" evidence="5">
    <location>
        <begin position="57"/>
        <end position="105"/>
    </location>
</feature>
<dbReference type="PROSITE" id="PS51039">
    <property type="entry name" value="ZF_AN1"/>
    <property type="match status" value="1"/>
</dbReference>
<evidence type="ECO:0000259" key="5">
    <source>
        <dbReference type="PROSITE" id="PS51039"/>
    </source>
</evidence>
<evidence type="ECO:0000256" key="1">
    <source>
        <dbReference type="ARBA" id="ARBA00022723"/>
    </source>
</evidence>
<evidence type="ECO:0000256" key="4">
    <source>
        <dbReference type="PROSITE-ProRule" id="PRU00449"/>
    </source>
</evidence>
<dbReference type="SMART" id="SM00154">
    <property type="entry name" value="ZnF_AN1"/>
    <property type="match status" value="2"/>
</dbReference>
<dbReference type="Pfam" id="PF01428">
    <property type="entry name" value="zf-AN1"/>
    <property type="match status" value="2"/>
</dbReference>
<evidence type="ECO:0000313" key="8">
    <source>
        <dbReference type="RefSeq" id="XP_014671444.1"/>
    </source>
</evidence>
<keyword evidence="2 4" id="KW-0863">Zinc-finger</keyword>
<organism evidence="6 8">
    <name type="scientific">Priapulus caudatus</name>
    <name type="common">Priapulid worm</name>
    <dbReference type="NCBI Taxonomy" id="37621"/>
    <lineage>
        <taxon>Eukaryota</taxon>
        <taxon>Metazoa</taxon>
        <taxon>Ecdysozoa</taxon>
        <taxon>Scalidophora</taxon>
        <taxon>Priapulida</taxon>
        <taxon>Priapulimorpha</taxon>
        <taxon>Priapulimorphida</taxon>
        <taxon>Priapulidae</taxon>
        <taxon>Priapulus</taxon>
    </lineage>
</organism>
<dbReference type="InterPro" id="IPR000058">
    <property type="entry name" value="Znf_AN1"/>
</dbReference>
<gene>
    <name evidence="7 8" type="primary">LOC106812156</name>
</gene>
<dbReference type="PANTHER" id="PTHR14677:SF37">
    <property type="entry name" value="AN1-TYPE ZINC FINGER PROTEIN 1"/>
    <property type="match status" value="1"/>
</dbReference>
<sequence>MTSPNSERSNSCSDEDFLPFECNGCGMFFCKHHRSPHIHCCMQTSSDVEEKPQSVCETKTYICCHKDCSIHELVEVRCPYCEKNFCLKHRHQQAHTCEKLETIEKMTKTAELVKQIQENQAHKIPLKVKGAKSKKLSSKVTLMKLKQRATGDNGLTHSERIYLNVVLPRDGKEMSSALFFSIEWSVGKALDYVAAAVKLANYNNTNTEKKLQMYSGENGIVLPLALTLRQVGERKQEFQLCSGSTVILEYTAKDCALLEHWEEYVNGRV</sequence>
<dbReference type="Proteomes" id="UP000695022">
    <property type="component" value="Unplaced"/>
</dbReference>
<dbReference type="RefSeq" id="XP_014671444.1">
    <property type="nucleotide sequence ID" value="XM_014815958.1"/>
</dbReference>
<dbReference type="InterPro" id="IPR057358">
    <property type="entry name" value="UBL_ZFAND1-like"/>
</dbReference>
<name>A0ABM1EGX3_PRICU</name>
<dbReference type="Pfam" id="PF25327">
    <property type="entry name" value="UBL_ZFAND1"/>
    <property type="match status" value="1"/>
</dbReference>
<keyword evidence="3" id="KW-0862">Zinc</keyword>
<dbReference type="SUPFAM" id="SSF118310">
    <property type="entry name" value="AN1-like Zinc finger"/>
    <property type="match status" value="2"/>
</dbReference>
<dbReference type="InterPro" id="IPR035896">
    <property type="entry name" value="AN1-like_Znf"/>
</dbReference>
<proteinExistence type="predicted"/>
<dbReference type="Gene3D" id="4.10.1110.10">
    <property type="entry name" value="AN1-like Zinc finger"/>
    <property type="match status" value="2"/>
</dbReference>
<evidence type="ECO:0000256" key="2">
    <source>
        <dbReference type="ARBA" id="ARBA00022771"/>
    </source>
</evidence>
<reference evidence="7 8" key="1">
    <citation type="submission" date="2025-05" db="UniProtKB">
        <authorList>
            <consortium name="RefSeq"/>
        </authorList>
    </citation>
    <scope>IDENTIFICATION</scope>
</reference>
<evidence type="ECO:0000256" key="3">
    <source>
        <dbReference type="ARBA" id="ARBA00022833"/>
    </source>
</evidence>
<keyword evidence="6" id="KW-1185">Reference proteome</keyword>
<evidence type="ECO:0000313" key="6">
    <source>
        <dbReference type="Proteomes" id="UP000695022"/>
    </source>
</evidence>
<dbReference type="RefSeq" id="XP_014671443.1">
    <property type="nucleotide sequence ID" value="XM_014815957.1"/>
</dbReference>
<keyword evidence="1" id="KW-0479">Metal-binding</keyword>
<accession>A0ABM1EGX3</accession>